<evidence type="ECO:0000259" key="1">
    <source>
        <dbReference type="Pfam" id="PF01764"/>
    </source>
</evidence>
<evidence type="ECO:0000313" key="3">
    <source>
        <dbReference type="EMBL" id="CAF4032846.1"/>
    </source>
</evidence>
<dbReference type="PANTHER" id="PTHR45856:SF25">
    <property type="entry name" value="FUNGAL LIPASE-LIKE DOMAIN-CONTAINING PROTEIN"/>
    <property type="match status" value="1"/>
</dbReference>
<comment type="caution">
    <text evidence="2">The sequence shown here is derived from an EMBL/GenBank/DDBJ whole genome shotgun (WGS) entry which is preliminary data.</text>
</comment>
<dbReference type="Gene3D" id="3.40.50.1820">
    <property type="entry name" value="alpha/beta hydrolase"/>
    <property type="match status" value="1"/>
</dbReference>
<dbReference type="Proteomes" id="UP000682733">
    <property type="component" value="Unassembled WGS sequence"/>
</dbReference>
<accession>A0A8S2EMT2</accession>
<protein>
    <recommendedName>
        <fullName evidence="1">Fungal lipase-type domain-containing protein</fullName>
    </recommendedName>
</protein>
<dbReference type="InterPro" id="IPR002921">
    <property type="entry name" value="Fungal_lipase-type"/>
</dbReference>
<dbReference type="InterPro" id="IPR051218">
    <property type="entry name" value="Sec_MonoDiacylglyc_Lipase"/>
</dbReference>
<dbReference type="SUPFAM" id="SSF53474">
    <property type="entry name" value="alpha/beta-Hydrolases"/>
    <property type="match status" value="1"/>
</dbReference>
<evidence type="ECO:0000313" key="4">
    <source>
        <dbReference type="Proteomes" id="UP000677228"/>
    </source>
</evidence>
<dbReference type="PANTHER" id="PTHR45856">
    <property type="entry name" value="ALPHA/BETA-HYDROLASES SUPERFAMILY PROTEIN"/>
    <property type="match status" value="1"/>
</dbReference>
<dbReference type="EMBL" id="CAJNOK010015401">
    <property type="protein sequence ID" value="CAF1224755.1"/>
    <property type="molecule type" value="Genomic_DNA"/>
</dbReference>
<dbReference type="AlphaFoldDB" id="A0A8S2EMT2"/>
<sequence length="563" mass="61477">MFYSSAAYCDPLSLLLWNCGIACSSNDGILTVRPVVYVTTKSFTYGYATYNTITNTIIVAFRGTDGIPSDITFRTLESFLNWETNLEFTMIDYNGVPNTKVHIGFYHAYDAIKTQVRSSVYALVQTFPQATVLVTGHSLGGALATLAAIDLKQQYEAAIIQLYTFGSPRVGNAAFVDYMYTFFPQGSIYRIVHSNDIVPQVPTFMENYVHVGIEIWYPNNDLTYRQCLLAPPVYEDPTCSFSQVLNLDIAAHMLYLGYSITNLCPIECPLSECTGCPVNLEKMNDGDLGAATKTNTVLARRTRKLRIQHLLYNNVLLRKGLLMDGICPGHCDGSGCDEVTGICKGGCSNSNLWWGQLCDQPCLGHCDGMGCRKDNGLCAGRCSDNTKWWSDQCDKHCGGHCDGSGCNKATGFCNGGCSDKAIWWELKCCNNPCIGHCDGSGCSQSTGYCNGGCADNTQWWGKAHCDQHCIGHCDGQGCKQTTGFCNGGCSDNTRWWGDEHCDRECVGHCDGQGCNQHTGYCNAGCNGKWWGLNCDNSCAQCDDFGCNKETGACNHIPAPTSAI</sequence>
<feature type="domain" description="Fungal lipase-type" evidence="1">
    <location>
        <begin position="71"/>
        <end position="204"/>
    </location>
</feature>
<reference evidence="2" key="1">
    <citation type="submission" date="2021-02" db="EMBL/GenBank/DDBJ databases">
        <authorList>
            <person name="Nowell W R."/>
        </authorList>
    </citation>
    <scope>NUCLEOTIDE SEQUENCE</scope>
</reference>
<organism evidence="2 4">
    <name type="scientific">Didymodactylos carnosus</name>
    <dbReference type="NCBI Taxonomy" id="1234261"/>
    <lineage>
        <taxon>Eukaryota</taxon>
        <taxon>Metazoa</taxon>
        <taxon>Spiralia</taxon>
        <taxon>Gnathifera</taxon>
        <taxon>Rotifera</taxon>
        <taxon>Eurotatoria</taxon>
        <taxon>Bdelloidea</taxon>
        <taxon>Philodinida</taxon>
        <taxon>Philodinidae</taxon>
        <taxon>Didymodactylos</taxon>
    </lineage>
</organism>
<dbReference type="EMBL" id="CAJOBA010036941">
    <property type="protein sequence ID" value="CAF4032846.1"/>
    <property type="molecule type" value="Genomic_DNA"/>
</dbReference>
<dbReference type="CDD" id="cd00519">
    <property type="entry name" value="Lipase_3"/>
    <property type="match status" value="1"/>
</dbReference>
<dbReference type="Pfam" id="PF01764">
    <property type="entry name" value="Lipase_3"/>
    <property type="match status" value="1"/>
</dbReference>
<dbReference type="Proteomes" id="UP000677228">
    <property type="component" value="Unassembled WGS sequence"/>
</dbReference>
<gene>
    <name evidence="2" type="ORF">OVA965_LOCUS25089</name>
    <name evidence="3" type="ORF">TMI583_LOCUS25813</name>
</gene>
<name>A0A8S2EMT2_9BILA</name>
<proteinExistence type="predicted"/>
<dbReference type="GO" id="GO:0006629">
    <property type="term" value="P:lipid metabolic process"/>
    <property type="evidence" value="ECO:0007669"/>
    <property type="project" value="InterPro"/>
</dbReference>
<dbReference type="InterPro" id="IPR029058">
    <property type="entry name" value="AB_hydrolase_fold"/>
</dbReference>
<evidence type="ECO:0000313" key="2">
    <source>
        <dbReference type="EMBL" id="CAF1224755.1"/>
    </source>
</evidence>